<dbReference type="EMBL" id="MUXU01000026">
    <property type="protein sequence ID" value="OOR90913.1"/>
    <property type="molecule type" value="Genomic_DNA"/>
</dbReference>
<evidence type="ECO:0000313" key="6">
    <source>
        <dbReference type="Proteomes" id="UP000255279"/>
    </source>
</evidence>
<feature type="chain" id="PRO_5033747125" evidence="1">
    <location>
        <begin position="18"/>
        <end position="173"/>
    </location>
</feature>
<gene>
    <name evidence="3" type="ORF">B0181_04075</name>
    <name evidence="4" type="ORF">NCTC10293_00526</name>
</gene>
<dbReference type="PROSITE" id="PS51257">
    <property type="entry name" value="PROKAR_LIPOPROTEIN"/>
    <property type="match status" value="1"/>
</dbReference>
<dbReference type="STRING" id="34060.B0181_04075"/>
<dbReference type="RefSeq" id="WP_078276211.1">
    <property type="nucleotide sequence ID" value="NZ_MUXU01000026.1"/>
</dbReference>
<evidence type="ECO:0000259" key="2">
    <source>
        <dbReference type="Pfam" id="PF03625"/>
    </source>
</evidence>
<feature type="signal peptide" evidence="1">
    <location>
        <begin position="1"/>
        <end position="17"/>
    </location>
</feature>
<evidence type="ECO:0000256" key="1">
    <source>
        <dbReference type="SAM" id="SignalP"/>
    </source>
</evidence>
<dbReference type="Gene3D" id="3.30.310.70">
    <property type="entry name" value="TT1751-like domain"/>
    <property type="match status" value="1"/>
</dbReference>
<dbReference type="PANTHER" id="PTHR38342:SF2">
    <property type="entry name" value="INNER MEMBRANE OR EXPORTED"/>
    <property type="match status" value="1"/>
</dbReference>
<protein>
    <submittedName>
        <fullName evidence="4">Uncharacterized conserved protein</fullName>
    </submittedName>
</protein>
<evidence type="ECO:0000313" key="5">
    <source>
        <dbReference type="Proteomes" id="UP000190435"/>
    </source>
</evidence>
<dbReference type="Proteomes" id="UP000255279">
    <property type="component" value="Unassembled WGS sequence"/>
</dbReference>
<sequence length="173" mass="17983">MKLAFIAAAAVALTACAAPSVSHKLGTTKVAANPIQTQAKPAIQNAMTTQTFASRYDFATTVRTIQDTVQDKGMTVFAVIDHQAAAEKAGLAMQPASVIIFGAPKAGTPLMVKDPLFALQLPLKVLVTETNGQVTVAYTPAEQLIAGSSLEYADVENSLAKAANLLRAAVGKQ</sequence>
<dbReference type="Pfam" id="PF03625">
    <property type="entry name" value="DUF302"/>
    <property type="match status" value="1"/>
</dbReference>
<dbReference type="PANTHER" id="PTHR38342">
    <property type="entry name" value="SLR5037 PROTEIN"/>
    <property type="match status" value="1"/>
</dbReference>
<evidence type="ECO:0000313" key="3">
    <source>
        <dbReference type="EMBL" id="OOR90913.1"/>
    </source>
</evidence>
<feature type="domain" description="DUF302" evidence="2">
    <location>
        <begin position="80"/>
        <end position="139"/>
    </location>
</feature>
<keyword evidence="5" id="KW-1185">Reference proteome</keyword>
<dbReference type="Proteomes" id="UP000190435">
    <property type="component" value="Unassembled WGS sequence"/>
</dbReference>
<reference evidence="4 6" key="2">
    <citation type="submission" date="2018-06" db="EMBL/GenBank/DDBJ databases">
        <authorList>
            <consortium name="Pathogen Informatics"/>
            <person name="Doyle S."/>
        </authorList>
    </citation>
    <scope>NUCLEOTIDE SEQUENCE [LARGE SCALE GENOMIC DNA]</scope>
    <source>
        <strain evidence="4 6">NCTC10293</strain>
    </source>
</reference>
<dbReference type="AlphaFoldDB" id="A0A1T0A566"/>
<organism evidence="3 5">
    <name type="scientific">Moraxella caviae</name>
    <dbReference type="NCBI Taxonomy" id="34060"/>
    <lineage>
        <taxon>Bacteria</taxon>
        <taxon>Pseudomonadati</taxon>
        <taxon>Pseudomonadota</taxon>
        <taxon>Gammaproteobacteria</taxon>
        <taxon>Moraxellales</taxon>
        <taxon>Moraxellaceae</taxon>
        <taxon>Moraxella</taxon>
    </lineage>
</organism>
<dbReference type="SUPFAM" id="SSF103247">
    <property type="entry name" value="TT1751-like"/>
    <property type="match status" value="1"/>
</dbReference>
<name>A0A1T0A566_9GAMM</name>
<dbReference type="InterPro" id="IPR005180">
    <property type="entry name" value="DUF302"/>
</dbReference>
<dbReference type="InterPro" id="IPR035923">
    <property type="entry name" value="TT1751-like_sf"/>
</dbReference>
<dbReference type="EMBL" id="UGQE01000001">
    <property type="protein sequence ID" value="STZ10201.1"/>
    <property type="molecule type" value="Genomic_DNA"/>
</dbReference>
<evidence type="ECO:0000313" key="4">
    <source>
        <dbReference type="EMBL" id="STZ10201.1"/>
    </source>
</evidence>
<keyword evidence="1" id="KW-0732">Signal</keyword>
<dbReference type="CDD" id="cd14797">
    <property type="entry name" value="DUF302"/>
    <property type="match status" value="1"/>
</dbReference>
<accession>A0A1T0A566</accession>
<dbReference type="OrthoDB" id="9799367at2"/>
<proteinExistence type="predicted"/>
<reference evidence="3 5" key="1">
    <citation type="submission" date="2017-02" db="EMBL/GenBank/DDBJ databases">
        <title>Draft genome sequence of Moraxella caviae CCUG 355 type strain.</title>
        <authorList>
            <person name="Engstrom-Jakobsson H."/>
            <person name="Salva-Serra F."/>
            <person name="Thorell K."/>
            <person name="Gonzales-Siles L."/>
            <person name="Karlsson R."/>
            <person name="Boulund F."/>
            <person name="Engstrand L."/>
            <person name="Moore E."/>
        </authorList>
    </citation>
    <scope>NUCLEOTIDE SEQUENCE [LARGE SCALE GENOMIC DNA]</scope>
    <source>
        <strain evidence="3 5">CCUG 355</strain>
    </source>
</reference>